<dbReference type="InterPro" id="IPR010982">
    <property type="entry name" value="Lambda_DNA-bd_dom_sf"/>
</dbReference>
<dbReference type="RefSeq" id="WP_193928883.1">
    <property type="nucleotide sequence ID" value="NZ_JADEYC010000021.1"/>
</dbReference>
<dbReference type="InterPro" id="IPR001387">
    <property type="entry name" value="Cro/C1-type_HTH"/>
</dbReference>
<accession>A0A929B8Y3</accession>
<protein>
    <submittedName>
        <fullName evidence="2">Helix-turn-helix domain-containing protein</fullName>
    </submittedName>
</protein>
<dbReference type="SUPFAM" id="SSF47413">
    <property type="entry name" value="lambda repressor-like DNA-binding domains"/>
    <property type="match status" value="1"/>
</dbReference>
<dbReference type="EMBL" id="JADEYC010000021">
    <property type="protein sequence ID" value="MBE9375437.1"/>
    <property type="molecule type" value="Genomic_DNA"/>
</dbReference>
<dbReference type="Pfam" id="PF19054">
    <property type="entry name" value="DUF5753"/>
    <property type="match status" value="1"/>
</dbReference>
<evidence type="ECO:0000313" key="2">
    <source>
        <dbReference type="EMBL" id="MBE9375437.1"/>
    </source>
</evidence>
<dbReference type="CDD" id="cd00093">
    <property type="entry name" value="HTH_XRE"/>
    <property type="match status" value="1"/>
</dbReference>
<dbReference type="SMART" id="SM00530">
    <property type="entry name" value="HTH_XRE"/>
    <property type="match status" value="1"/>
</dbReference>
<sequence length="287" mass="30360">MAGTSTGRGTLGAQLRDARESAGIGLRRLALKLHTSHATLSRWESGARRPGPRDVEAYLDQVGASDERRAELVRLAAEEPPAEGFALGGCSDRLAALLAIEREATRITSVSPLLVPDLLQTTDYARAALVGSGASPSEVDLGVAVRAGRARVVTAERIPVRVFLGEHVLRQRIGGAAVMAEQVRAMREMCRTSEVELRVVPDGAGWHPGLDGPFWIGERADASPVVRIETRLSAVLLHQVDQVASYERAAAQVADAALGVARSADLLAAASDELDRELRSSAGNGPS</sequence>
<gene>
    <name evidence="2" type="ORF">IQ251_13370</name>
</gene>
<evidence type="ECO:0000313" key="3">
    <source>
        <dbReference type="Proteomes" id="UP000598360"/>
    </source>
</evidence>
<dbReference type="Gene3D" id="1.10.260.40">
    <property type="entry name" value="lambda repressor-like DNA-binding domains"/>
    <property type="match status" value="1"/>
</dbReference>
<dbReference type="PROSITE" id="PS50943">
    <property type="entry name" value="HTH_CROC1"/>
    <property type="match status" value="1"/>
</dbReference>
<dbReference type="Proteomes" id="UP000598360">
    <property type="component" value="Unassembled WGS sequence"/>
</dbReference>
<dbReference type="GO" id="GO:0003677">
    <property type="term" value="F:DNA binding"/>
    <property type="evidence" value="ECO:0007669"/>
    <property type="project" value="InterPro"/>
</dbReference>
<keyword evidence="3" id="KW-1185">Reference proteome</keyword>
<reference evidence="2" key="1">
    <citation type="submission" date="2020-10" db="EMBL/GenBank/DDBJ databases">
        <title>Diversity and distribution of actinomycetes associated with coral in the coast of Hainan.</title>
        <authorList>
            <person name="Li F."/>
        </authorList>
    </citation>
    <scope>NUCLEOTIDE SEQUENCE</scope>
    <source>
        <strain evidence="2">HNM0983</strain>
    </source>
</reference>
<evidence type="ECO:0000259" key="1">
    <source>
        <dbReference type="PROSITE" id="PS50943"/>
    </source>
</evidence>
<dbReference type="Pfam" id="PF13560">
    <property type="entry name" value="HTH_31"/>
    <property type="match status" value="1"/>
</dbReference>
<organism evidence="2 3">
    <name type="scientific">Saccharopolyspora montiporae</name>
    <dbReference type="NCBI Taxonomy" id="2781240"/>
    <lineage>
        <taxon>Bacteria</taxon>
        <taxon>Bacillati</taxon>
        <taxon>Actinomycetota</taxon>
        <taxon>Actinomycetes</taxon>
        <taxon>Pseudonocardiales</taxon>
        <taxon>Pseudonocardiaceae</taxon>
        <taxon>Saccharopolyspora</taxon>
    </lineage>
</organism>
<comment type="caution">
    <text evidence="2">The sequence shown here is derived from an EMBL/GenBank/DDBJ whole genome shotgun (WGS) entry which is preliminary data.</text>
</comment>
<dbReference type="InterPro" id="IPR043917">
    <property type="entry name" value="DUF5753"/>
</dbReference>
<name>A0A929B8Y3_9PSEU</name>
<proteinExistence type="predicted"/>
<dbReference type="AlphaFoldDB" id="A0A929B8Y3"/>
<feature type="domain" description="HTH cro/C1-type" evidence="1">
    <location>
        <begin position="15"/>
        <end position="50"/>
    </location>
</feature>